<feature type="region of interest" description="Disordered" evidence="10">
    <location>
        <begin position="105"/>
        <end position="124"/>
    </location>
</feature>
<evidence type="ECO:0000256" key="4">
    <source>
        <dbReference type="ARBA" id="ARBA00022723"/>
    </source>
</evidence>
<dbReference type="UniPathway" id="UPA00335"/>
<gene>
    <name evidence="13" type="primary">hypF</name>
    <name evidence="13" type="ordered locus">HMU07690</name>
</gene>
<dbReference type="GO" id="GO:0051604">
    <property type="term" value="P:protein maturation"/>
    <property type="evidence" value="ECO:0007669"/>
    <property type="project" value="TreeGrafter"/>
</dbReference>
<dbReference type="Pfam" id="PF07503">
    <property type="entry name" value="zf-HYPF"/>
    <property type="match status" value="2"/>
</dbReference>
<dbReference type="PROSITE" id="PS51163">
    <property type="entry name" value="YRDC"/>
    <property type="match status" value="1"/>
</dbReference>
<dbReference type="SUPFAM" id="SSF55821">
    <property type="entry name" value="YrdC/RibB"/>
    <property type="match status" value="1"/>
</dbReference>
<dbReference type="GO" id="GO:0003998">
    <property type="term" value="F:acylphosphatase activity"/>
    <property type="evidence" value="ECO:0007669"/>
    <property type="project" value="UniProtKB-EC"/>
</dbReference>
<dbReference type="InterPro" id="IPR017945">
    <property type="entry name" value="DHBP_synth_RibB-like_a/b_dom"/>
</dbReference>
<dbReference type="STRING" id="679897.HMU07690"/>
<evidence type="ECO:0000256" key="8">
    <source>
        <dbReference type="PIRNR" id="PIRNR006256"/>
    </source>
</evidence>
<dbReference type="Gene3D" id="3.30.420.360">
    <property type="match status" value="1"/>
</dbReference>
<comment type="similarity">
    <text evidence="2 8">Belongs to the carbamoyltransferase HypF family.</text>
</comment>
<feature type="compositionally biased region" description="Polar residues" evidence="10">
    <location>
        <begin position="112"/>
        <end position="124"/>
    </location>
</feature>
<dbReference type="EC" id="6.2.-.-" evidence="8"/>
<dbReference type="eggNOG" id="COG0068">
    <property type="taxonomic scope" value="Bacteria"/>
</dbReference>
<dbReference type="PROSITE" id="PS51160">
    <property type="entry name" value="ACYLPHOSPHATASE_3"/>
    <property type="match status" value="1"/>
</dbReference>
<dbReference type="RefSeq" id="WP_013023104.1">
    <property type="nucleotide sequence ID" value="NC_013949.1"/>
</dbReference>
<dbReference type="InterPro" id="IPR036046">
    <property type="entry name" value="Acylphosphatase-like_dom_sf"/>
</dbReference>
<dbReference type="PROSITE" id="PS00150">
    <property type="entry name" value="ACYLPHOSPHATASE_1"/>
    <property type="match status" value="1"/>
</dbReference>
<proteinExistence type="inferred from homology"/>
<evidence type="ECO:0000256" key="1">
    <source>
        <dbReference type="ARBA" id="ARBA00004711"/>
    </source>
</evidence>
<dbReference type="Proteomes" id="UP000001522">
    <property type="component" value="Chromosome"/>
</dbReference>
<dbReference type="InterPro" id="IPR011125">
    <property type="entry name" value="Znf_HypF"/>
</dbReference>
<feature type="domain" description="Acylphosphatase-like" evidence="11">
    <location>
        <begin position="2"/>
        <end position="96"/>
    </location>
</feature>
<keyword evidence="4" id="KW-0479">Metal-binding</keyword>
<dbReference type="Gene3D" id="3.30.420.560">
    <property type="match status" value="1"/>
</dbReference>
<dbReference type="GO" id="GO:0016874">
    <property type="term" value="F:ligase activity"/>
    <property type="evidence" value="ECO:0007669"/>
    <property type="project" value="UniProtKB-UniRule"/>
</dbReference>
<dbReference type="Pfam" id="PF01300">
    <property type="entry name" value="Sua5_yciO_yrdC"/>
    <property type="match status" value="1"/>
</dbReference>
<keyword evidence="14" id="KW-1185">Reference proteome</keyword>
<keyword evidence="3" id="KW-0436">Ligase</keyword>
<dbReference type="GO" id="GO:0016743">
    <property type="term" value="F:carboxyl- or carbamoyltransferase activity"/>
    <property type="evidence" value="ECO:0007669"/>
    <property type="project" value="UniProtKB-UniRule"/>
</dbReference>
<evidence type="ECO:0000259" key="11">
    <source>
        <dbReference type="PROSITE" id="PS51160"/>
    </source>
</evidence>
<dbReference type="InterPro" id="IPR006070">
    <property type="entry name" value="Sua5-like_dom"/>
</dbReference>
<name>D3UHQ4_HELM1</name>
<evidence type="ECO:0000256" key="3">
    <source>
        <dbReference type="ARBA" id="ARBA00022598"/>
    </source>
</evidence>
<dbReference type="GO" id="GO:0008270">
    <property type="term" value="F:zinc ion binding"/>
    <property type="evidence" value="ECO:0007669"/>
    <property type="project" value="UniProtKB-KW"/>
</dbReference>
<dbReference type="Pfam" id="PF22521">
    <property type="entry name" value="HypF_C_2"/>
    <property type="match status" value="1"/>
</dbReference>
<evidence type="ECO:0000256" key="6">
    <source>
        <dbReference type="ARBA" id="ARBA00022833"/>
    </source>
</evidence>
<dbReference type="InterPro" id="IPR017968">
    <property type="entry name" value="Acylphosphatase_CS"/>
</dbReference>
<evidence type="ECO:0000256" key="10">
    <source>
        <dbReference type="SAM" id="MobiDB-lite"/>
    </source>
</evidence>
<dbReference type="KEGG" id="hms:HMU07690"/>
<dbReference type="Gene3D" id="3.90.870.50">
    <property type="match status" value="1"/>
</dbReference>
<evidence type="ECO:0000256" key="9">
    <source>
        <dbReference type="PROSITE-ProRule" id="PRU00520"/>
    </source>
</evidence>
<dbReference type="PANTHER" id="PTHR42959:SF1">
    <property type="entry name" value="CARBAMOYLTRANSFERASE HYPF"/>
    <property type="match status" value="1"/>
</dbReference>
<dbReference type="InterPro" id="IPR041440">
    <property type="entry name" value="HypF_C"/>
</dbReference>
<dbReference type="InterPro" id="IPR055128">
    <property type="entry name" value="HypF_C_2"/>
</dbReference>
<accession>D3UHQ4</accession>
<feature type="domain" description="YrdC-like" evidence="12">
    <location>
        <begin position="239"/>
        <end position="428"/>
    </location>
</feature>
<dbReference type="PANTHER" id="PTHR42959">
    <property type="entry name" value="CARBAMOYLTRANSFERASE"/>
    <property type="match status" value="1"/>
</dbReference>
<feature type="compositionally biased region" description="Polar residues" evidence="10">
    <location>
        <begin position="449"/>
        <end position="470"/>
    </location>
</feature>
<dbReference type="HOGENOM" id="CLU_009164_0_0_7"/>
<keyword evidence="9" id="KW-0378">Hydrolase</keyword>
<keyword evidence="6" id="KW-0862">Zinc</keyword>
<comment type="pathway">
    <text evidence="1">Protein modification; [NiFe] hydrogenase maturation.</text>
</comment>
<dbReference type="SUPFAM" id="SSF54975">
    <property type="entry name" value="Acylphosphatase/BLUF domain-like"/>
    <property type="match status" value="1"/>
</dbReference>
<sequence>MAFRIFVFGRVQGVGFRPHVYKLATKLQLKGYVRNEGSYVEILIDRDLERFLEILQSSLPKSARITKILTEPADELSSTPIAAGGVAGLFGDFVKDTAKAESEVATAPINHPRNQSLQEGQNSGDFSILDSRAQNFSLSSPPPQDLALCKSCKKDLFSHQRFSHYALTTCSDCGPRYSILQALPYDREHTSMRDFPLCEDCARDFKDPKNRRFHAQTLSCKQCPIPLQFFAKDITASNTQALAICRESLRSGKILAIKGVGGFALICDARNQKSIASLRERKTRPHKPFALMAKDLAMAKNLAFVDEDEENSLSSKEAPIVLLKKKENPLLSKENLDLIAPGLAHIGIILPYSALHVLLLEGLDFPIIFTSANKSGEPIIHDYETLCQKLGNVVDGVLDYGREIKNPIEDSLVQKIAGKMRILRLARGFAPLHVSIPQLEENSQLLKNSQLRENSQPDSQAESSKSQKNPQVLLGMGAEQKVTVSYREHGEFLISPTIGDLDNPESLRSYEHTLAFLQKLYQLRPTKIISDKHPSYHSYEISANYSAKTSISWEQKLHHLAHFHAIFGDAMLQNPTLLPQEEVLGVIWDGTGLGENLEIWGGEFFLGNLEQSRRWAHFQATAIYGGERAAKEIYKIAYSFAKAYATPKQIAGLKESYAQKYAYFEIFDSSIDRGIYGFFSTSVGRMFDALAALCEICEHNSYNAQAPLWLEALYQREFYGIYAVKIEGGIIDVGGIFAGIFQDLDRGVQRAVIATKFIDTLIEIIFQLAQKSHVKHVLFSGGVFMNKALCEGIVRRFVDSGILLYFHLYLPSNDANISFGQVMC</sequence>
<keyword evidence="5" id="KW-0863">Zinc-finger</keyword>
<feature type="active site" evidence="9">
    <location>
        <position position="17"/>
    </location>
</feature>
<dbReference type="AlphaFoldDB" id="D3UHQ4"/>
<dbReference type="Gene3D" id="3.30.70.100">
    <property type="match status" value="1"/>
</dbReference>
<dbReference type="Pfam" id="PF17788">
    <property type="entry name" value="HypF_C"/>
    <property type="match status" value="1"/>
</dbReference>
<dbReference type="InterPro" id="IPR051060">
    <property type="entry name" value="Carbamoyltrans_HypF-like"/>
</dbReference>
<dbReference type="InterPro" id="IPR001792">
    <property type="entry name" value="Acylphosphatase-like_dom"/>
</dbReference>
<dbReference type="GO" id="GO:0003725">
    <property type="term" value="F:double-stranded RNA binding"/>
    <property type="evidence" value="ECO:0007669"/>
    <property type="project" value="InterPro"/>
</dbReference>
<dbReference type="EMBL" id="FN555004">
    <property type="protein sequence ID" value="CBG40026.1"/>
    <property type="molecule type" value="Genomic_DNA"/>
</dbReference>
<evidence type="ECO:0000256" key="5">
    <source>
        <dbReference type="ARBA" id="ARBA00022771"/>
    </source>
</evidence>
<evidence type="ECO:0000256" key="7">
    <source>
        <dbReference type="ARBA" id="ARBA00048220"/>
    </source>
</evidence>
<feature type="region of interest" description="Disordered" evidence="10">
    <location>
        <begin position="449"/>
        <end position="472"/>
    </location>
</feature>
<comment type="catalytic activity">
    <reaction evidence="7">
        <text>C-terminal L-cysteinyl-[HypE protein] + carbamoyl phosphate + ATP + H2O = C-terminal S-carboxamide-L-cysteinyl-[HypE protein] + AMP + phosphate + diphosphate + H(+)</text>
        <dbReference type="Rhea" id="RHEA:55636"/>
        <dbReference type="Rhea" id="RHEA-COMP:14247"/>
        <dbReference type="Rhea" id="RHEA-COMP:14392"/>
        <dbReference type="ChEBI" id="CHEBI:15377"/>
        <dbReference type="ChEBI" id="CHEBI:15378"/>
        <dbReference type="ChEBI" id="CHEBI:30616"/>
        <dbReference type="ChEBI" id="CHEBI:33019"/>
        <dbReference type="ChEBI" id="CHEBI:43474"/>
        <dbReference type="ChEBI" id="CHEBI:58228"/>
        <dbReference type="ChEBI" id="CHEBI:76913"/>
        <dbReference type="ChEBI" id="CHEBI:139126"/>
        <dbReference type="ChEBI" id="CHEBI:456215"/>
    </reaction>
</comment>
<organism evidence="13 14">
    <name type="scientific">Helicobacter mustelae (strain ATCC 43772 / CCUG 25715 / CIP 103759 / LMG 18044 / NCTC 12198 / R85-136P)</name>
    <name type="common">Campylobacter mustelae</name>
    <dbReference type="NCBI Taxonomy" id="679897"/>
    <lineage>
        <taxon>Bacteria</taxon>
        <taxon>Pseudomonadati</taxon>
        <taxon>Campylobacterota</taxon>
        <taxon>Epsilonproteobacteria</taxon>
        <taxon>Campylobacterales</taxon>
        <taxon>Helicobacteraceae</taxon>
        <taxon>Helicobacter</taxon>
    </lineage>
</organism>
<evidence type="ECO:0000313" key="14">
    <source>
        <dbReference type="Proteomes" id="UP000001522"/>
    </source>
</evidence>
<comment type="catalytic activity">
    <reaction evidence="9">
        <text>an acyl phosphate + H2O = a carboxylate + phosphate + H(+)</text>
        <dbReference type="Rhea" id="RHEA:14965"/>
        <dbReference type="ChEBI" id="CHEBI:15377"/>
        <dbReference type="ChEBI" id="CHEBI:15378"/>
        <dbReference type="ChEBI" id="CHEBI:29067"/>
        <dbReference type="ChEBI" id="CHEBI:43474"/>
        <dbReference type="ChEBI" id="CHEBI:59918"/>
        <dbReference type="EC" id="3.6.1.7"/>
    </reaction>
</comment>
<dbReference type="Gene3D" id="1.10.357.160">
    <property type="match status" value="1"/>
</dbReference>
<dbReference type="Gene3D" id="3.30.110.120">
    <property type="match status" value="1"/>
</dbReference>
<evidence type="ECO:0000313" key="13">
    <source>
        <dbReference type="EMBL" id="CBG40026.1"/>
    </source>
</evidence>
<protein>
    <recommendedName>
        <fullName evidence="8">Carbamoyltransferase</fullName>
        <ecNumber evidence="8">6.2.-.-</ecNumber>
    </recommendedName>
</protein>
<dbReference type="Pfam" id="PF00708">
    <property type="entry name" value="Acylphosphatase"/>
    <property type="match status" value="1"/>
</dbReference>
<evidence type="ECO:0000259" key="12">
    <source>
        <dbReference type="PROSITE" id="PS51163"/>
    </source>
</evidence>
<reference evidence="13 14" key="1">
    <citation type="journal article" date="2010" name="BMC Genomics">
        <title>Comparative genomics and proteomics of Helicobacter mustelae, an ulcerogenic and carcinogenic gastric pathogen.</title>
        <authorList>
            <person name="O'Toole P.W."/>
            <person name="Snelling W.J."/>
            <person name="Canchaya C."/>
            <person name="Forde B.M."/>
            <person name="Hardie K.R."/>
            <person name="Josenhans C."/>
            <person name="Graham R.L.J."/>
            <person name="McMullan G."/>
            <person name="Parkhill J."/>
            <person name="Belda E."/>
            <person name="Bentley S.D."/>
        </authorList>
    </citation>
    <scope>NUCLEOTIDE SEQUENCE [LARGE SCALE GENOMIC DNA]</scope>
    <source>
        <strain evidence="14">ATCC 43772 / LMG 18044 / NCTC 12198 / 12198</strain>
    </source>
</reference>
<dbReference type="InterPro" id="IPR004421">
    <property type="entry name" value="Carbamoyltransferase_HypF"/>
</dbReference>
<evidence type="ECO:0000256" key="2">
    <source>
        <dbReference type="ARBA" id="ARBA00008097"/>
    </source>
</evidence>
<dbReference type="PIRSF" id="PIRSF006256">
    <property type="entry name" value="CMPcnvr_hdrg_mat"/>
    <property type="match status" value="1"/>
</dbReference>
<feature type="active site" evidence="9">
    <location>
        <position position="35"/>
    </location>
</feature>